<dbReference type="AlphaFoldDB" id="A0A4Y2KPY9"/>
<name>A0A4Y2KPY9_ARAVE</name>
<accession>A0A4Y2KPY9</accession>
<gene>
    <name evidence="1" type="ORF">AVEN_79548_1</name>
</gene>
<reference evidence="1 2" key="1">
    <citation type="journal article" date="2019" name="Sci. Rep.">
        <title>Orb-weaving spider Araneus ventricosus genome elucidates the spidroin gene catalogue.</title>
        <authorList>
            <person name="Kono N."/>
            <person name="Nakamura H."/>
            <person name="Ohtoshi R."/>
            <person name="Moran D.A.P."/>
            <person name="Shinohara A."/>
            <person name="Yoshida Y."/>
            <person name="Fujiwara M."/>
            <person name="Mori M."/>
            <person name="Tomita M."/>
            <person name="Arakawa K."/>
        </authorList>
    </citation>
    <scope>NUCLEOTIDE SEQUENCE [LARGE SCALE GENOMIC DNA]</scope>
</reference>
<organism evidence="1 2">
    <name type="scientific">Araneus ventricosus</name>
    <name type="common">Orbweaver spider</name>
    <name type="synonym">Epeira ventricosa</name>
    <dbReference type="NCBI Taxonomy" id="182803"/>
    <lineage>
        <taxon>Eukaryota</taxon>
        <taxon>Metazoa</taxon>
        <taxon>Ecdysozoa</taxon>
        <taxon>Arthropoda</taxon>
        <taxon>Chelicerata</taxon>
        <taxon>Arachnida</taxon>
        <taxon>Araneae</taxon>
        <taxon>Araneomorphae</taxon>
        <taxon>Entelegynae</taxon>
        <taxon>Araneoidea</taxon>
        <taxon>Araneidae</taxon>
        <taxon>Araneus</taxon>
    </lineage>
</organism>
<dbReference type="Proteomes" id="UP000499080">
    <property type="component" value="Unassembled WGS sequence"/>
</dbReference>
<comment type="caution">
    <text evidence="1">The sequence shown here is derived from an EMBL/GenBank/DDBJ whole genome shotgun (WGS) entry which is preliminary data.</text>
</comment>
<proteinExistence type="predicted"/>
<evidence type="ECO:0000313" key="1">
    <source>
        <dbReference type="EMBL" id="GBN04090.1"/>
    </source>
</evidence>
<evidence type="ECO:0000313" key="2">
    <source>
        <dbReference type="Proteomes" id="UP000499080"/>
    </source>
</evidence>
<keyword evidence="2" id="KW-1185">Reference proteome</keyword>
<dbReference type="EMBL" id="BGPR01004857">
    <property type="protein sequence ID" value="GBN04090.1"/>
    <property type="molecule type" value="Genomic_DNA"/>
</dbReference>
<protein>
    <submittedName>
        <fullName evidence="1">Uncharacterized protein</fullName>
    </submittedName>
</protein>
<sequence>MNPKSYHHGHKGVNGLQLEIEESKVRLWPSLRSLAVRMGGSQDLIFPKILHVLVHGPADEAKYDILVSHVEFSDTDTAKNAFKYCSEHGTSHPSNDSLMVQRRVLQGMGF</sequence>